<dbReference type="GO" id="GO:0005634">
    <property type="term" value="C:nucleus"/>
    <property type="evidence" value="ECO:0007669"/>
    <property type="project" value="UniProtKB-SubCell"/>
</dbReference>
<evidence type="ECO:0000313" key="7">
    <source>
        <dbReference type="Proteomes" id="UP001620626"/>
    </source>
</evidence>
<keyword evidence="2" id="KW-0240">DNA-directed RNA polymerase</keyword>
<evidence type="ECO:0000256" key="5">
    <source>
        <dbReference type="SAM" id="MobiDB-lite"/>
    </source>
</evidence>
<proteinExistence type="predicted"/>
<keyword evidence="4" id="KW-0539">Nucleus</keyword>
<feature type="region of interest" description="Disordered" evidence="5">
    <location>
        <begin position="1"/>
        <end position="99"/>
    </location>
</feature>
<protein>
    <recommendedName>
        <fullName evidence="8">RNA polymerase III RPC4</fullName>
    </recommendedName>
</protein>
<evidence type="ECO:0000313" key="6">
    <source>
        <dbReference type="EMBL" id="KAL3110197.1"/>
    </source>
</evidence>
<reference evidence="6 7" key="1">
    <citation type="submission" date="2024-10" db="EMBL/GenBank/DDBJ databases">
        <authorList>
            <person name="Kim D."/>
        </authorList>
    </citation>
    <scope>NUCLEOTIDE SEQUENCE [LARGE SCALE GENOMIC DNA]</scope>
    <source>
        <strain evidence="6">BH-2024</strain>
    </source>
</reference>
<evidence type="ECO:0000256" key="1">
    <source>
        <dbReference type="ARBA" id="ARBA00004123"/>
    </source>
</evidence>
<comment type="subcellular location">
    <subcellularLocation>
        <location evidence="1">Nucleus</location>
    </subcellularLocation>
</comment>
<feature type="compositionally biased region" description="Low complexity" evidence="5">
    <location>
        <begin position="353"/>
        <end position="365"/>
    </location>
</feature>
<evidence type="ECO:0000256" key="2">
    <source>
        <dbReference type="ARBA" id="ARBA00022478"/>
    </source>
</evidence>
<dbReference type="PANTHER" id="PTHR13408:SF0">
    <property type="entry name" value="DNA-DIRECTED RNA POLYMERASE III SUBUNIT RPC4"/>
    <property type="match status" value="1"/>
</dbReference>
<feature type="compositionally biased region" description="Basic and acidic residues" evidence="5">
    <location>
        <begin position="52"/>
        <end position="71"/>
    </location>
</feature>
<evidence type="ECO:0000256" key="3">
    <source>
        <dbReference type="ARBA" id="ARBA00023163"/>
    </source>
</evidence>
<evidence type="ECO:0008006" key="8">
    <source>
        <dbReference type="Google" id="ProtNLM"/>
    </source>
</evidence>
<feature type="compositionally biased region" description="Low complexity" evidence="5">
    <location>
        <begin position="11"/>
        <end position="35"/>
    </location>
</feature>
<organism evidence="6 7">
    <name type="scientific">Heterodera trifolii</name>
    <dbReference type="NCBI Taxonomy" id="157864"/>
    <lineage>
        <taxon>Eukaryota</taxon>
        <taxon>Metazoa</taxon>
        <taxon>Ecdysozoa</taxon>
        <taxon>Nematoda</taxon>
        <taxon>Chromadorea</taxon>
        <taxon>Rhabditida</taxon>
        <taxon>Tylenchina</taxon>
        <taxon>Tylenchomorpha</taxon>
        <taxon>Tylenchoidea</taxon>
        <taxon>Heteroderidae</taxon>
        <taxon>Heteroderinae</taxon>
        <taxon>Heterodera</taxon>
    </lineage>
</organism>
<feature type="compositionally biased region" description="Polar residues" evidence="5">
    <location>
        <begin position="73"/>
        <end position="83"/>
    </location>
</feature>
<name>A0ABD2L4N9_9BILA</name>
<comment type="caution">
    <text evidence="6">The sequence shown here is derived from an EMBL/GenBank/DDBJ whole genome shotgun (WGS) entry which is preliminary data.</text>
</comment>
<feature type="region of interest" description="Disordered" evidence="5">
    <location>
        <begin position="348"/>
        <end position="368"/>
    </location>
</feature>
<sequence length="423" mass="46632">MSRPTRGRGRGTVAGRTSSSPFAWASAPPTSSSGSYGKRAIVPNFAAAGRPVELKTEPKTEPKITSPERKGRNSNLDHINSNRGKGRPRGKRTHREEQRIIQSEGIFSQGFGDEDLASKRSKLKNIKGEETVVGRLESPVKGNERTLKTETEDKKEVLRRAPKSEVVDTSNAYARHWQSDEEMDKEELDELLKDGFISDLKKGSKMPFVLPSKDEPQFRKLVNKRGRNEDAEMEDKSSKFQQDKFHSAGNSLRQALTNDSNSVAFFQLPPTSLHPMATDSQQINASNPLNLPKRQHSFDGMPTGSQIGKLQFLRSGRVVMNIGGQRMDIAKAIPSNCYETLLRIETESPAQPPTASLPTTSLTQQKKPFPEFNNGAPFVNPCSAFALPSNRLANSAQLLGEVSGQFVCLFDVQRSTSAGNGYS</sequence>
<dbReference type="GO" id="GO:0000428">
    <property type="term" value="C:DNA-directed RNA polymerase complex"/>
    <property type="evidence" value="ECO:0007669"/>
    <property type="project" value="UniProtKB-KW"/>
</dbReference>
<gene>
    <name evidence="6" type="ORF">niasHT_015800</name>
</gene>
<evidence type="ECO:0000256" key="4">
    <source>
        <dbReference type="ARBA" id="ARBA00023242"/>
    </source>
</evidence>
<dbReference type="PANTHER" id="PTHR13408">
    <property type="entry name" value="DNA-DIRECTED RNA POLYMERASE III"/>
    <property type="match status" value="1"/>
</dbReference>
<feature type="compositionally biased region" description="Basic residues" evidence="5">
    <location>
        <begin position="84"/>
        <end position="93"/>
    </location>
</feature>
<feature type="region of interest" description="Disordered" evidence="5">
    <location>
        <begin position="135"/>
        <end position="169"/>
    </location>
</feature>
<accession>A0ABD2L4N9</accession>
<keyword evidence="7" id="KW-1185">Reference proteome</keyword>
<dbReference type="AlphaFoldDB" id="A0ABD2L4N9"/>
<keyword evidence="3" id="KW-0804">Transcription</keyword>
<dbReference type="Proteomes" id="UP001620626">
    <property type="component" value="Unassembled WGS sequence"/>
</dbReference>
<dbReference type="Pfam" id="PF05132">
    <property type="entry name" value="RNA_pol_Rpc4"/>
    <property type="match status" value="1"/>
</dbReference>
<dbReference type="EMBL" id="JBICBT010000549">
    <property type="protein sequence ID" value="KAL3110197.1"/>
    <property type="molecule type" value="Genomic_DNA"/>
</dbReference>
<feature type="compositionally biased region" description="Basic and acidic residues" evidence="5">
    <location>
        <begin position="142"/>
        <end position="166"/>
    </location>
</feature>
<dbReference type="InterPro" id="IPR007811">
    <property type="entry name" value="RPC4"/>
</dbReference>